<dbReference type="OrthoDB" id="5956112at2"/>
<dbReference type="RefSeq" id="WP_078002386.1">
    <property type="nucleotide sequence ID" value="NZ_MRUL01000004.1"/>
</dbReference>
<protein>
    <submittedName>
        <fullName evidence="2">Uncharacterized protein</fullName>
    </submittedName>
</protein>
<evidence type="ECO:0000313" key="3">
    <source>
        <dbReference type="Proteomes" id="UP000190667"/>
    </source>
</evidence>
<organism evidence="2 3">
    <name type="scientific">Izhakiella australiensis</name>
    <dbReference type="NCBI Taxonomy" id="1926881"/>
    <lineage>
        <taxon>Bacteria</taxon>
        <taxon>Pseudomonadati</taxon>
        <taxon>Pseudomonadota</taxon>
        <taxon>Gammaproteobacteria</taxon>
        <taxon>Enterobacterales</taxon>
        <taxon>Erwiniaceae</taxon>
        <taxon>Izhakiella</taxon>
    </lineage>
</organism>
<gene>
    <name evidence="2" type="ORF">BTJ39_09230</name>
</gene>
<evidence type="ECO:0000256" key="1">
    <source>
        <dbReference type="SAM" id="Coils"/>
    </source>
</evidence>
<name>A0A1S8YPJ6_9GAMM</name>
<comment type="caution">
    <text evidence="2">The sequence shown here is derived from an EMBL/GenBank/DDBJ whole genome shotgun (WGS) entry which is preliminary data.</text>
</comment>
<dbReference type="AlphaFoldDB" id="A0A1S8YPJ6"/>
<proteinExistence type="predicted"/>
<feature type="coiled-coil region" evidence="1">
    <location>
        <begin position="60"/>
        <end position="87"/>
    </location>
</feature>
<keyword evidence="3" id="KW-1185">Reference proteome</keyword>
<sequence length="88" mass="10272">MSDNETIKSETDHLRDVTSQLKEIRHYAQTNTETLSTHWLDFDAGQYKNKGFAEKMDTLLNQQGNLLEELDKTIQDMEIEVNRIENEA</sequence>
<accession>A0A1S8YPJ6</accession>
<reference evidence="2 3" key="1">
    <citation type="submission" date="2016-12" db="EMBL/GenBank/DDBJ databases">
        <title>Izhakiella australiana sp. nov. of genus Izhakiella isolated from Australian desert.</title>
        <authorList>
            <person name="Ji M."/>
        </authorList>
    </citation>
    <scope>NUCLEOTIDE SEQUENCE [LARGE SCALE GENOMIC DNA]</scope>
    <source>
        <strain evidence="2 3">D4N98</strain>
    </source>
</reference>
<dbReference type="Proteomes" id="UP000190667">
    <property type="component" value="Unassembled WGS sequence"/>
</dbReference>
<evidence type="ECO:0000313" key="2">
    <source>
        <dbReference type="EMBL" id="OON40573.1"/>
    </source>
</evidence>
<keyword evidence="1" id="KW-0175">Coiled coil</keyword>
<dbReference type="EMBL" id="MRUL01000004">
    <property type="protein sequence ID" value="OON40573.1"/>
    <property type="molecule type" value="Genomic_DNA"/>
</dbReference>